<dbReference type="PRINTS" id="PR01438">
    <property type="entry name" value="UNVRSLSTRESS"/>
</dbReference>
<dbReference type="Proteomes" id="UP000024836">
    <property type="component" value="Unassembled WGS sequence"/>
</dbReference>
<protein>
    <submittedName>
        <fullName evidence="3">Universal stress family protein</fullName>
    </submittedName>
</protein>
<gene>
    <name evidence="3" type="ORF">ATO10_04302</name>
</gene>
<dbReference type="InterPro" id="IPR006016">
    <property type="entry name" value="UspA"/>
</dbReference>
<proteinExistence type="inferred from homology"/>
<comment type="caution">
    <text evidence="3">The sequence shown here is derived from an EMBL/GenBank/DDBJ whole genome shotgun (WGS) entry which is preliminary data.</text>
</comment>
<dbReference type="CDD" id="cd00293">
    <property type="entry name" value="USP-like"/>
    <property type="match status" value="1"/>
</dbReference>
<dbReference type="AlphaFoldDB" id="A0A058ZNK4"/>
<dbReference type="Gene3D" id="3.40.50.12370">
    <property type="match status" value="1"/>
</dbReference>
<sequence length="273" mass="29599">MSMTNILVAFNGTESAASALLYAANLVRANGGHVTAVLAHSTHEAVNSRAAWVPAKAQQIIQDANAEIIEQIEARFESYRTQLDLGDRLHFMRAAGRVDAILSECARGFDMIVVGQDQTESVDEHVTIHPDRIALLSGRPLVVVPMGYDATAQHSHAAVAWDGSRASARALSDSLGLLEDQGKVSVLTVGDDPLPRPMNDVLTHLSRHGIDAQHNDLPLQGDVAQTLLRFTRDHDPCLLVMGAYEHSKFREDFLGGLTAKILRAIDIPVLLAH</sequence>
<dbReference type="PATRIC" id="fig|1461693.3.peg.879"/>
<feature type="domain" description="UspA" evidence="2">
    <location>
        <begin position="4"/>
        <end position="123"/>
    </location>
</feature>
<dbReference type="RefSeq" id="WP_035248605.1">
    <property type="nucleotide sequence ID" value="NZ_AQQY01000002.1"/>
</dbReference>
<name>A0A058ZNK4_9RHOB</name>
<evidence type="ECO:0000256" key="1">
    <source>
        <dbReference type="ARBA" id="ARBA00008791"/>
    </source>
</evidence>
<dbReference type="PANTHER" id="PTHR46268">
    <property type="entry name" value="STRESS RESPONSE PROTEIN NHAX"/>
    <property type="match status" value="1"/>
</dbReference>
<feature type="domain" description="UspA" evidence="2">
    <location>
        <begin position="159"/>
        <end position="272"/>
    </location>
</feature>
<dbReference type="PANTHER" id="PTHR46268:SF15">
    <property type="entry name" value="UNIVERSAL STRESS PROTEIN HP_0031"/>
    <property type="match status" value="1"/>
</dbReference>
<organism evidence="3 4">
    <name type="scientific">Actibacterium atlanticum</name>
    <dbReference type="NCBI Taxonomy" id="1461693"/>
    <lineage>
        <taxon>Bacteria</taxon>
        <taxon>Pseudomonadati</taxon>
        <taxon>Pseudomonadota</taxon>
        <taxon>Alphaproteobacteria</taxon>
        <taxon>Rhodobacterales</taxon>
        <taxon>Roseobacteraceae</taxon>
        <taxon>Actibacterium</taxon>
    </lineage>
</organism>
<evidence type="ECO:0000259" key="2">
    <source>
        <dbReference type="Pfam" id="PF00582"/>
    </source>
</evidence>
<evidence type="ECO:0000313" key="3">
    <source>
        <dbReference type="EMBL" id="KCV82800.1"/>
    </source>
</evidence>
<accession>A0A058ZNK4</accession>
<dbReference type="STRING" id="1461693.ATO10_04302"/>
<keyword evidence="4" id="KW-1185">Reference proteome</keyword>
<dbReference type="InterPro" id="IPR006015">
    <property type="entry name" value="Universal_stress_UspA"/>
</dbReference>
<dbReference type="Pfam" id="PF00582">
    <property type="entry name" value="Usp"/>
    <property type="match status" value="2"/>
</dbReference>
<comment type="similarity">
    <text evidence="1">Belongs to the universal stress protein A family.</text>
</comment>
<dbReference type="eggNOG" id="COG0589">
    <property type="taxonomic scope" value="Bacteria"/>
</dbReference>
<dbReference type="SUPFAM" id="SSF52402">
    <property type="entry name" value="Adenine nucleotide alpha hydrolases-like"/>
    <property type="match status" value="2"/>
</dbReference>
<evidence type="ECO:0000313" key="4">
    <source>
        <dbReference type="Proteomes" id="UP000024836"/>
    </source>
</evidence>
<dbReference type="EMBL" id="AQQY01000002">
    <property type="protein sequence ID" value="KCV82800.1"/>
    <property type="molecule type" value="Genomic_DNA"/>
</dbReference>
<dbReference type="OrthoDB" id="9804721at2"/>
<reference evidence="3 4" key="1">
    <citation type="submission" date="2013-04" db="EMBL/GenBank/DDBJ databases">
        <title>Shimia sp. 22II-S11-Z10 Genome Sequencing.</title>
        <authorList>
            <person name="Lai Q."/>
            <person name="Li G."/>
            <person name="Shao Z."/>
        </authorList>
    </citation>
    <scope>NUCLEOTIDE SEQUENCE [LARGE SCALE GENOMIC DNA]</scope>
    <source>
        <strain evidence="4">22II-S11-Z10</strain>
    </source>
</reference>